<dbReference type="InterPro" id="IPR027417">
    <property type="entry name" value="P-loop_NTPase"/>
</dbReference>
<proteinExistence type="predicted"/>
<sequence length="688" mass="77300">MDSITQNVLPSAKHTILIHHFNSSKVTELSQKLLDARATVFGVSAKLSRTGDLEYIALAASDQVYLFKVDAKNAQKPVKLRSILNGFRFLLAGFEMAKLALLIHDGVGQRVRGVDLSTLLSTSAKPWTPSRFIAERVSPTARRADIDKLWRVDSAGYREVCLRAWLSASAAECCKLEADHALKVDTDNLELEELKIFQKIALETMLLRNERPDEVKNEFSGIDEDAKGELVLQNSRYKTRARASNQTSIVLTNEQGDEFIGRATQALGKSTTIVLNHGKTISGAIESVRTVGQEKLTPSERARDEFILLVLRGERNAQDSPFFHYLWFSPPDMEPRSPGFYTLSLSSSITHPLNGSQKSVIRAMLDDAVPLVIAHGPPGTGKTSTISAAVKTWDEINAPVWVVAHSNVAIKNIAESLLKHQVDFKLLVSPEFYVEWHEHIYDEIQKHLLLTDELSPDPGATERSINGSTVMLCTLSMLSNPLLEDRRIFQIVPLEVLLVDEASQIEIGEYMHLFHKFKSLRKTCFFGDPKQLPPYGKDTVNSLQSVFEIKHLRSRALFLNTQCKSVDHLFGNILKRDRLDRMPMPLGNFISEEMYNKKLHSDHKIATFDCVAFVDVTKGHEVKSGTSWTNPAEVQTIVHLVGSYYRHLDFCVITPYDAQRGAIETQLKTSNLPWERVFNVDSFQGKFT</sequence>
<feature type="domain" description="DNA2/NAM7 helicase-like C-terminal" evidence="1">
    <location>
        <begin position="581"/>
        <end position="686"/>
    </location>
</feature>
<dbReference type="CDD" id="cd17934">
    <property type="entry name" value="DEXXQc_Upf1-like"/>
    <property type="match status" value="1"/>
</dbReference>
<protein>
    <recommendedName>
        <fullName evidence="1">DNA2/NAM7 helicase-like C-terminal domain-containing protein</fullName>
    </recommendedName>
</protein>
<name>A0A166VVH6_9AGAM</name>
<dbReference type="STRING" id="436010.A0A166VVH6"/>
<dbReference type="PANTHER" id="PTHR10887:SF495">
    <property type="entry name" value="HELICASE SENATAXIN ISOFORM X1-RELATED"/>
    <property type="match status" value="1"/>
</dbReference>
<dbReference type="InterPro" id="IPR041679">
    <property type="entry name" value="DNA2/NAM7-like_C"/>
</dbReference>
<evidence type="ECO:0000313" key="3">
    <source>
        <dbReference type="Proteomes" id="UP000076532"/>
    </source>
</evidence>
<evidence type="ECO:0000259" key="1">
    <source>
        <dbReference type="Pfam" id="PF13087"/>
    </source>
</evidence>
<dbReference type="InterPro" id="IPR045055">
    <property type="entry name" value="DNA2/NAM7-like"/>
</dbReference>
<dbReference type="Pfam" id="PF13604">
    <property type="entry name" value="AAA_30"/>
    <property type="match status" value="1"/>
</dbReference>
<dbReference type="AlphaFoldDB" id="A0A166VVH6"/>
<dbReference type="Proteomes" id="UP000076532">
    <property type="component" value="Unassembled WGS sequence"/>
</dbReference>
<dbReference type="EMBL" id="KV417483">
    <property type="protein sequence ID" value="KZP33104.1"/>
    <property type="molecule type" value="Genomic_DNA"/>
</dbReference>
<dbReference type="Gene3D" id="3.40.50.300">
    <property type="entry name" value="P-loop containing nucleotide triphosphate hydrolases"/>
    <property type="match status" value="2"/>
</dbReference>
<dbReference type="SUPFAM" id="SSF52540">
    <property type="entry name" value="P-loop containing nucleoside triphosphate hydrolases"/>
    <property type="match status" value="1"/>
</dbReference>
<organism evidence="2 3">
    <name type="scientific">Athelia psychrophila</name>
    <dbReference type="NCBI Taxonomy" id="1759441"/>
    <lineage>
        <taxon>Eukaryota</taxon>
        <taxon>Fungi</taxon>
        <taxon>Dikarya</taxon>
        <taxon>Basidiomycota</taxon>
        <taxon>Agaricomycotina</taxon>
        <taxon>Agaricomycetes</taxon>
        <taxon>Agaricomycetidae</taxon>
        <taxon>Atheliales</taxon>
        <taxon>Atheliaceae</taxon>
        <taxon>Athelia</taxon>
    </lineage>
</organism>
<evidence type="ECO:0000313" key="2">
    <source>
        <dbReference type="EMBL" id="KZP33104.1"/>
    </source>
</evidence>
<keyword evidence="3" id="KW-1185">Reference proteome</keyword>
<reference evidence="2 3" key="1">
    <citation type="journal article" date="2016" name="Mol. Biol. Evol.">
        <title>Comparative Genomics of Early-Diverging Mushroom-Forming Fungi Provides Insights into the Origins of Lignocellulose Decay Capabilities.</title>
        <authorList>
            <person name="Nagy L.G."/>
            <person name="Riley R."/>
            <person name="Tritt A."/>
            <person name="Adam C."/>
            <person name="Daum C."/>
            <person name="Floudas D."/>
            <person name="Sun H."/>
            <person name="Yadav J.S."/>
            <person name="Pangilinan J."/>
            <person name="Larsson K.H."/>
            <person name="Matsuura K."/>
            <person name="Barry K."/>
            <person name="Labutti K."/>
            <person name="Kuo R."/>
            <person name="Ohm R.A."/>
            <person name="Bhattacharya S.S."/>
            <person name="Shirouzu T."/>
            <person name="Yoshinaga Y."/>
            <person name="Martin F.M."/>
            <person name="Grigoriev I.V."/>
            <person name="Hibbett D.S."/>
        </authorList>
    </citation>
    <scope>NUCLEOTIDE SEQUENCE [LARGE SCALE GENOMIC DNA]</scope>
    <source>
        <strain evidence="2 3">CBS 109695</strain>
    </source>
</reference>
<gene>
    <name evidence="2" type="ORF">FIBSPDRAFT_811211</name>
</gene>
<dbReference type="Pfam" id="PF13087">
    <property type="entry name" value="AAA_12"/>
    <property type="match status" value="1"/>
</dbReference>
<accession>A0A166VVH6</accession>
<dbReference type="OrthoDB" id="6513042at2759"/>
<dbReference type="PANTHER" id="PTHR10887">
    <property type="entry name" value="DNA2/NAM7 HELICASE FAMILY"/>
    <property type="match status" value="1"/>
</dbReference>